<gene>
    <name evidence="10" type="primary">snu13</name>
    <name evidence="10" type="ORF">SDJN03_16490</name>
</gene>
<evidence type="ECO:0000256" key="6">
    <source>
        <dbReference type="ARBA" id="ARBA00023187"/>
    </source>
</evidence>
<dbReference type="FunFam" id="3.30.1330.30:FF:000002">
    <property type="entry name" value="NHP2-like protein 1 homolog"/>
    <property type="match status" value="1"/>
</dbReference>
<keyword evidence="6" id="KW-0508">mRNA splicing</keyword>
<organism evidence="10 11">
    <name type="scientific">Cucurbita argyrosperma subsp. sororia</name>
    <dbReference type="NCBI Taxonomy" id="37648"/>
    <lineage>
        <taxon>Eukaryota</taxon>
        <taxon>Viridiplantae</taxon>
        <taxon>Streptophyta</taxon>
        <taxon>Embryophyta</taxon>
        <taxon>Tracheophyta</taxon>
        <taxon>Spermatophyta</taxon>
        <taxon>Magnoliopsida</taxon>
        <taxon>eudicotyledons</taxon>
        <taxon>Gunneridae</taxon>
        <taxon>Pentapetalae</taxon>
        <taxon>rosids</taxon>
        <taxon>fabids</taxon>
        <taxon>Cucurbitales</taxon>
        <taxon>Cucurbitaceae</taxon>
        <taxon>Cucurbiteae</taxon>
        <taxon>Cucurbita</taxon>
    </lineage>
</organism>
<evidence type="ECO:0000256" key="1">
    <source>
        <dbReference type="ARBA" id="ARBA00004604"/>
    </source>
</evidence>
<dbReference type="Pfam" id="PF01248">
    <property type="entry name" value="Ribosomal_L7Ae"/>
    <property type="match status" value="1"/>
</dbReference>
<dbReference type="CDD" id="cd21104">
    <property type="entry name" value="SNU13"/>
    <property type="match status" value="1"/>
</dbReference>
<name>A0AAV6MVH8_9ROSI</name>
<reference evidence="10 11" key="1">
    <citation type="journal article" date="2021" name="Hortic Res">
        <title>The domestication of Cucurbita argyrosperma as revealed by the genome of its wild relative.</title>
        <authorList>
            <person name="Barrera-Redondo J."/>
            <person name="Sanchez-de la Vega G."/>
            <person name="Aguirre-Liguori J.A."/>
            <person name="Castellanos-Morales G."/>
            <person name="Gutierrez-Guerrero Y.T."/>
            <person name="Aguirre-Dugua X."/>
            <person name="Aguirre-Planter E."/>
            <person name="Tenaillon M.I."/>
            <person name="Lira-Saade R."/>
            <person name="Eguiarte L.E."/>
        </authorList>
    </citation>
    <scope>NUCLEOTIDE SEQUENCE [LARGE SCALE GENOMIC DNA]</scope>
    <source>
        <strain evidence="10">JBR-2021</strain>
    </source>
</reference>
<comment type="subcellular location">
    <subcellularLocation>
        <location evidence="1">Nucleus</location>
        <location evidence="1">Nucleolus</location>
    </subcellularLocation>
</comment>
<protein>
    <submittedName>
        <fullName evidence="10">NHP2-like protein 1</fullName>
    </submittedName>
</protein>
<dbReference type="GO" id="GO:0003723">
    <property type="term" value="F:RNA binding"/>
    <property type="evidence" value="ECO:0007669"/>
    <property type="project" value="UniProtKB-KW"/>
</dbReference>
<dbReference type="Proteomes" id="UP000685013">
    <property type="component" value="Chromosome 11"/>
</dbReference>
<dbReference type="GO" id="GO:0005730">
    <property type="term" value="C:nucleolus"/>
    <property type="evidence" value="ECO:0007669"/>
    <property type="project" value="UniProtKB-SubCell"/>
</dbReference>
<keyword evidence="11" id="KW-1185">Reference proteome</keyword>
<feature type="non-terminal residue" evidence="10">
    <location>
        <position position="1"/>
    </location>
</feature>
<keyword evidence="3" id="KW-0507">mRNA processing</keyword>
<dbReference type="InterPro" id="IPR004037">
    <property type="entry name" value="Ribosomal_eL8-like_CS"/>
</dbReference>
<evidence type="ECO:0000256" key="7">
    <source>
        <dbReference type="ARBA" id="ARBA00023242"/>
    </source>
</evidence>
<evidence type="ECO:0000256" key="2">
    <source>
        <dbReference type="ARBA" id="ARBA00007337"/>
    </source>
</evidence>
<keyword evidence="7" id="KW-0539">Nucleus</keyword>
<dbReference type="PROSITE" id="PS01082">
    <property type="entry name" value="RIBOSOMAL_L7AE"/>
    <property type="match status" value="1"/>
</dbReference>
<dbReference type="GO" id="GO:0042254">
    <property type="term" value="P:ribosome biogenesis"/>
    <property type="evidence" value="ECO:0007669"/>
    <property type="project" value="InterPro"/>
</dbReference>
<dbReference type="InterPro" id="IPR004038">
    <property type="entry name" value="Ribosomal_eL8/eL30/eS12/Gad45"/>
</dbReference>
<dbReference type="PANTHER" id="PTHR23105">
    <property type="entry name" value="RIBOSOMAL PROTEIN L7AE FAMILY MEMBER"/>
    <property type="match status" value="1"/>
</dbReference>
<accession>A0AAV6MVH8</accession>
<feature type="domain" description="Ribosomal protein eL8/eL30/eS12/Gadd45" evidence="9">
    <location>
        <begin position="125"/>
        <end position="213"/>
    </location>
</feature>
<dbReference type="EMBL" id="JAGKQH010000011">
    <property type="protein sequence ID" value="KAG6587925.1"/>
    <property type="molecule type" value="Genomic_DNA"/>
</dbReference>
<dbReference type="GO" id="GO:0008380">
    <property type="term" value="P:RNA splicing"/>
    <property type="evidence" value="ECO:0007669"/>
    <property type="project" value="UniProtKB-KW"/>
</dbReference>
<evidence type="ECO:0000313" key="11">
    <source>
        <dbReference type="Proteomes" id="UP000685013"/>
    </source>
</evidence>
<dbReference type="GO" id="GO:0005681">
    <property type="term" value="C:spliceosomal complex"/>
    <property type="evidence" value="ECO:0007669"/>
    <property type="project" value="UniProtKB-KW"/>
</dbReference>
<proteinExistence type="inferred from homology"/>
<sequence>MIQLETTWKQKLSIYHGGHLIGSIVKLELQGKVGSSAINSTCLYFKCFASASEDDHKTTVSGRLHRLDGCVDIISGTGNLASPSPPKISETCVSACLFFARTMTAEKVNPKAYPLADAQLTITILDLVQQAANYKQIKKGANEATKTLNRGISEFVVMASDTEPLEILLHLPLLAEDKNVPYVFVPSKQALGRACGVTRPVIACSVTTNEGSQLKSQIQQLKDAIEKLLI</sequence>
<keyword evidence="5" id="KW-0694">RNA-binding</keyword>
<keyword evidence="4" id="KW-0747">Spliceosome</keyword>
<evidence type="ECO:0000256" key="8">
    <source>
        <dbReference type="ARBA" id="ARBA00023274"/>
    </source>
</evidence>
<dbReference type="InterPro" id="IPR050257">
    <property type="entry name" value="eL8/uL1-like"/>
</dbReference>
<comment type="caution">
    <text evidence="10">The sequence shown here is derived from an EMBL/GenBank/DDBJ whole genome shotgun (WGS) entry which is preliminary data.</text>
</comment>
<evidence type="ECO:0000256" key="5">
    <source>
        <dbReference type="ARBA" id="ARBA00022884"/>
    </source>
</evidence>
<evidence type="ECO:0000313" key="10">
    <source>
        <dbReference type="EMBL" id="KAG6587925.1"/>
    </source>
</evidence>
<keyword evidence="8" id="KW-0687">Ribonucleoprotein</keyword>
<evidence type="ECO:0000259" key="9">
    <source>
        <dbReference type="Pfam" id="PF01248"/>
    </source>
</evidence>
<evidence type="ECO:0000256" key="3">
    <source>
        <dbReference type="ARBA" id="ARBA00022664"/>
    </source>
</evidence>
<dbReference type="GO" id="GO:0006397">
    <property type="term" value="P:mRNA processing"/>
    <property type="evidence" value="ECO:0007669"/>
    <property type="project" value="UniProtKB-KW"/>
</dbReference>
<evidence type="ECO:0000256" key="4">
    <source>
        <dbReference type="ARBA" id="ARBA00022728"/>
    </source>
</evidence>
<comment type="similarity">
    <text evidence="2">Belongs to the eukaryotic ribosomal protein eL8 family.</text>
</comment>
<dbReference type="AlphaFoldDB" id="A0AAV6MVH8"/>